<dbReference type="FunFam" id="3.30.1490.20:FF:000006">
    <property type="entry name" value="phosphoribosylamine--glycine ligase, chloroplastic-like"/>
    <property type="match status" value="1"/>
</dbReference>
<dbReference type="SUPFAM" id="SSF56059">
    <property type="entry name" value="Glutathione synthetase ATP-binding domain-like"/>
    <property type="match status" value="1"/>
</dbReference>
<dbReference type="InterPro" id="IPR000115">
    <property type="entry name" value="PRibGlycinamide_synth"/>
</dbReference>
<evidence type="ECO:0000256" key="10">
    <source>
        <dbReference type="ARBA" id="ARBA00023211"/>
    </source>
</evidence>
<dbReference type="SUPFAM" id="SSF52440">
    <property type="entry name" value="PreATP-grasp domain"/>
    <property type="match status" value="1"/>
</dbReference>
<evidence type="ECO:0000256" key="12">
    <source>
        <dbReference type="ARBA" id="ARBA00042242"/>
    </source>
</evidence>
<evidence type="ECO:0000256" key="5">
    <source>
        <dbReference type="ARBA" id="ARBA00022598"/>
    </source>
</evidence>
<dbReference type="PANTHER" id="PTHR43472">
    <property type="entry name" value="PHOSPHORIBOSYLAMINE--GLYCINE LIGASE"/>
    <property type="match status" value="1"/>
</dbReference>
<evidence type="ECO:0000256" key="4">
    <source>
        <dbReference type="ARBA" id="ARBA00013255"/>
    </source>
</evidence>
<sequence length="372" mass="40402">MKKNILIIGSGGREHALGWKLKQSPKVGKKFFTPGNAGTAQIGENISANVLNHQEIINFAKNNDIDMVVVAPDDPLAAGMVDDLNKAGIRAFGPTKKAAQIESSKAFSKELMNKAGIPTAKFKTFHDYKSAYKYLAKQTAPIVVKATGLTLGKGVTVAQTLDEAKDAIKKMMVEKIFGDAGKSVVIEEYLEGAEISIHAFCDGKTAKFFPTSQDHKQIHDGDTGANTGGMGTIAPVSWTTNELIEEIKETVVLPILKELKKRGIEFKGCLYPGIMVTKNGPKVLEFNARFGDPETQSYMRLLKTDLYDIFNACIDGTLSDIDIQWEDKSACCVAIASRGYPQSSQKDIPIHGISNGEKEDDVVVFHASTNTV</sequence>
<dbReference type="GO" id="GO:0009113">
    <property type="term" value="P:purine nucleobase biosynthetic process"/>
    <property type="evidence" value="ECO:0007669"/>
    <property type="project" value="InterPro"/>
</dbReference>
<evidence type="ECO:0000256" key="13">
    <source>
        <dbReference type="ARBA" id="ARBA00042864"/>
    </source>
</evidence>
<keyword evidence="5 16" id="KW-0436">Ligase</keyword>
<dbReference type="Gene3D" id="3.90.600.10">
    <property type="entry name" value="Phosphoribosylglycinamide synthetase, C-terminal domain"/>
    <property type="match status" value="1"/>
</dbReference>
<evidence type="ECO:0000313" key="16">
    <source>
        <dbReference type="EMBL" id="KKS11024.1"/>
    </source>
</evidence>
<evidence type="ECO:0000256" key="7">
    <source>
        <dbReference type="ARBA" id="ARBA00022741"/>
    </source>
</evidence>
<dbReference type="InterPro" id="IPR020559">
    <property type="entry name" value="PRibGlycinamide_synth_CS"/>
</dbReference>
<organism evidence="16 17">
    <name type="scientific">Candidatus Daviesbacteria bacterium GW2011_GWB1_41_5</name>
    <dbReference type="NCBI Taxonomy" id="1618429"/>
    <lineage>
        <taxon>Bacteria</taxon>
        <taxon>Candidatus Daviesiibacteriota</taxon>
    </lineage>
</organism>
<dbReference type="GO" id="GO:0005524">
    <property type="term" value="F:ATP binding"/>
    <property type="evidence" value="ECO:0007669"/>
    <property type="project" value="UniProtKB-UniRule"/>
</dbReference>
<dbReference type="PROSITE" id="PS50975">
    <property type="entry name" value="ATP_GRASP"/>
    <property type="match status" value="1"/>
</dbReference>
<dbReference type="UniPathway" id="UPA00074">
    <property type="reaction ID" value="UER00125"/>
</dbReference>
<dbReference type="InterPro" id="IPR020561">
    <property type="entry name" value="PRibGlycinamid_synth_ATP-grasp"/>
</dbReference>
<dbReference type="PANTHER" id="PTHR43472:SF1">
    <property type="entry name" value="PHOSPHORIBOSYLAMINE--GLYCINE LIGASE, CHLOROPLASTIC"/>
    <property type="match status" value="1"/>
</dbReference>
<evidence type="ECO:0000256" key="2">
    <source>
        <dbReference type="ARBA" id="ARBA00001946"/>
    </source>
</evidence>
<dbReference type="EMBL" id="LCBN01000087">
    <property type="protein sequence ID" value="KKS11024.1"/>
    <property type="molecule type" value="Genomic_DNA"/>
</dbReference>
<dbReference type="PROSITE" id="PS00184">
    <property type="entry name" value="GARS"/>
    <property type="match status" value="1"/>
</dbReference>
<dbReference type="Gene3D" id="3.40.50.20">
    <property type="match status" value="1"/>
</dbReference>
<dbReference type="InterPro" id="IPR037123">
    <property type="entry name" value="PRibGlycinamide_synth_C_sf"/>
</dbReference>
<dbReference type="PATRIC" id="fig|1618429.3.peg.1241"/>
<evidence type="ECO:0000256" key="14">
    <source>
        <dbReference type="PROSITE-ProRule" id="PRU00409"/>
    </source>
</evidence>
<dbReference type="EC" id="6.3.4.13" evidence="4"/>
<comment type="similarity">
    <text evidence="11">Belongs to the GARS family.</text>
</comment>
<dbReference type="AlphaFoldDB" id="A0A0G0WDH5"/>
<dbReference type="InterPro" id="IPR011054">
    <property type="entry name" value="Rudment_hybrid_motif"/>
</dbReference>
<dbReference type="InterPro" id="IPR016185">
    <property type="entry name" value="PreATP-grasp_dom_sf"/>
</dbReference>
<evidence type="ECO:0000313" key="17">
    <source>
        <dbReference type="Proteomes" id="UP000034753"/>
    </source>
</evidence>
<dbReference type="GO" id="GO:0004637">
    <property type="term" value="F:phosphoribosylamine-glycine ligase activity"/>
    <property type="evidence" value="ECO:0007669"/>
    <property type="project" value="UniProtKB-EC"/>
</dbReference>
<dbReference type="FunFam" id="3.30.470.20:FF:000018">
    <property type="entry name" value="Trifunctional purine biosynthetic protein adenosine-3"/>
    <property type="match status" value="1"/>
</dbReference>
<evidence type="ECO:0000259" key="15">
    <source>
        <dbReference type="PROSITE" id="PS50975"/>
    </source>
</evidence>
<dbReference type="InterPro" id="IPR011761">
    <property type="entry name" value="ATP-grasp"/>
</dbReference>
<dbReference type="FunFam" id="3.40.50.20:FF:000006">
    <property type="entry name" value="Phosphoribosylamine--glycine ligase, chloroplastic"/>
    <property type="match status" value="1"/>
</dbReference>
<accession>A0A0G0WDH5</accession>
<dbReference type="GO" id="GO:0006189">
    <property type="term" value="P:'de novo' IMP biosynthetic process"/>
    <property type="evidence" value="ECO:0007669"/>
    <property type="project" value="UniProtKB-UniPathway"/>
</dbReference>
<keyword evidence="10" id="KW-0464">Manganese</keyword>
<dbReference type="GO" id="GO:0046872">
    <property type="term" value="F:metal ion binding"/>
    <property type="evidence" value="ECO:0007669"/>
    <property type="project" value="UniProtKB-KW"/>
</dbReference>
<dbReference type="Pfam" id="PF02844">
    <property type="entry name" value="GARS_N"/>
    <property type="match status" value="1"/>
</dbReference>
<feature type="domain" description="ATP-grasp" evidence="15">
    <location>
        <begin position="109"/>
        <end position="315"/>
    </location>
</feature>
<gene>
    <name evidence="16" type="ORF">UU67_C0087G0002</name>
</gene>
<evidence type="ECO:0000256" key="8">
    <source>
        <dbReference type="ARBA" id="ARBA00022755"/>
    </source>
</evidence>
<proteinExistence type="inferred from homology"/>
<reference evidence="16 17" key="1">
    <citation type="journal article" date="2015" name="Nature">
        <title>rRNA introns, odd ribosomes, and small enigmatic genomes across a large radiation of phyla.</title>
        <authorList>
            <person name="Brown C.T."/>
            <person name="Hug L.A."/>
            <person name="Thomas B.C."/>
            <person name="Sharon I."/>
            <person name="Castelle C.J."/>
            <person name="Singh A."/>
            <person name="Wilkins M.J."/>
            <person name="Williams K.H."/>
            <person name="Banfield J.F."/>
        </authorList>
    </citation>
    <scope>NUCLEOTIDE SEQUENCE [LARGE SCALE GENOMIC DNA]</scope>
</reference>
<evidence type="ECO:0000256" key="11">
    <source>
        <dbReference type="ARBA" id="ARBA00038345"/>
    </source>
</evidence>
<comment type="pathway">
    <text evidence="3">Purine metabolism; IMP biosynthesis via de novo pathway; N(1)-(5-phospho-D-ribosyl)glycinamide from 5-phospho-alpha-D-ribose 1-diphosphate: step 2/2.</text>
</comment>
<keyword evidence="9 14" id="KW-0067">ATP-binding</keyword>
<keyword evidence="6" id="KW-0479">Metal-binding</keyword>
<dbReference type="SUPFAM" id="SSF51246">
    <property type="entry name" value="Rudiment single hybrid motif"/>
    <property type="match status" value="1"/>
</dbReference>
<comment type="cofactor">
    <cofactor evidence="1">
        <name>Mn(2+)</name>
        <dbReference type="ChEBI" id="CHEBI:29035"/>
    </cofactor>
</comment>
<dbReference type="Gene3D" id="3.30.1490.20">
    <property type="entry name" value="ATP-grasp fold, A domain"/>
    <property type="match status" value="1"/>
</dbReference>
<keyword evidence="8" id="KW-0658">Purine biosynthesis</keyword>
<dbReference type="NCBIfam" id="TIGR00877">
    <property type="entry name" value="purD"/>
    <property type="match status" value="1"/>
</dbReference>
<evidence type="ECO:0000256" key="6">
    <source>
        <dbReference type="ARBA" id="ARBA00022723"/>
    </source>
</evidence>
<dbReference type="InterPro" id="IPR020562">
    <property type="entry name" value="PRibGlycinamide_synth_N"/>
</dbReference>
<evidence type="ECO:0000256" key="1">
    <source>
        <dbReference type="ARBA" id="ARBA00001936"/>
    </source>
</evidence>
<name>A0A0G0WDH5_9BACT</name>
<dbReference type="Pfam" id="PF01071">
    <property type="entry name" value="GARS_A"/>
    <property type="match status" value="1"/>
</dbReference>
<evidence type="ECO:0000256" key="9">
    <source>
        <dbReference type="ARBA" id="ARBA00022840"/>
    </source>
</evidence>
<dbReference type="Proteomes" id="UP000034753">
    <property type="component" value="Unassembled WGS sequence"/>
</dbReference>
<comment type="cofactor">
    <cofactor evidence="2">
        <name>Mg(2+)</name>
        <dbReference type="ChEBI" id="CHEBI:18420"/>
    </cofactor>
</comment>
<evidence type="ECO:0000256" key="3">
    <source>
        <dbReference type="ARBA" id="ARBA00005174"/>
    </source>
</evidence>
<dbReference type="Gene3D" id="3.30.470.20">
    <property type="entry name" value="ATP-grasp fold, B domain"/>
    <property type="match status" value="1"/>
</dbReference>
<protein>
    <recommendedName>
        <fullName evidence="4">phosphoribosylamine--glycine ligase</fullName>
        <ecNumber evidence="4">6.3.4.13</ecNumber>
    </recommendedName>
    <alternativeName>
        <fullName evidence="12">Glycinamide ribonucleotide synthetase</fullName>
    </alternativeName>
    <alternativeName>
        <fullName evidence="13">Phosphoribosylglycinamide synthetase</fullName>
    </alternativeName>
</protein>
<keyword evidence="7 14" id="KW-0547">Nucleotide-binding</keyword>
<comment type="caution">
    <text evidence="16">The sequence shown here is derived from an EMBL/GenBank/DDBJ whole genome shotgun (WGS) entry which is preliminary data.</text>
</comment>
<dbReference type="InterPro" id="IPR013815">
    <property type="entry name" value="ATP_grasp_subdomain_1"/>
</dbReference>
<dbReference type="SMART" id="SM01209">
    <property type="entry name" value="GARS_A"/>
    <property type="match status" value="1"/>
</dbReference>